<evidence type="ECO:0000313" key="2">
    <source>
        <dbReference type="EMBL" id="MRV76239.1"/>
    </source>
</evidence>
<dbReference type="InterPro" id="IPR036388">
    <property type="entry name" value="WH-like_DNA-bd_sf"/>
</dbReference>
<dbReference type="EMBL" id="WKJJ01000029">
    <property type="protein sequence ID" value="MRV76239.1"/>
    <property type="molecule type" value="Genomic_DNA"/>
</dbReference>
<reference evidence="2 3" key="1">
    <citation type="submission" date="2019-11" db="EMBL/GenBank/DDBJ databases">
        <title>Novel species isolated from a subtropical stream in China.</title>
        <authorList>
            <person name="Lu H."/>
        </authorList>
    </citation>
    <scope>NUCLEOTIDE SEQUENCE [LARGE SCALE GENOMIC DNA]</scope>
    <source>
        <strain evidence="2 3">FT92W</strain>
    </source>
</reference>
<dbReference type="GO" id="GO:0003700">
    <property type="term" value="F:DNA-binding transcription factor activity"/>
    <property type="evidence" value="ECO:0007669"/>
    <property type="project" value="InterPro"/>
</dbReference>
<dbReference type="InterPro" id="IPR036390">
    <property type="entry name" value="WH_DNA-bd_sf"/>
</dbReference>
<name>A0A7X2IUF5_9BURK</name>
<dbReference type="AlphaFoldDB" id="A0A7X2IUF5"/>
<dbReference type="InterPro" id="IPR000835">
    <property type="entry name" value="HTH_MarR-typ"/>
</dbReference>
<dbReference type="Gene3D" id="1.10.10.10">
    <property type="entry name" value="Winged helix-like DNA-binding domain superfamily/Winged helix DNA-binding domain"/>
    <property type="match status" value="1"/>
</dbReference>
<sequence length="153" mass="16517">MEPDHTPPPPTEAALAAEVMQGCILTRARRLSRVITGIYDQALRPYDVNGAQFSLLVLIAGMDGASRAEIGRFNHQERSTSTRNLQLLLTNGWAVEAGAAGGRRRPIVLSEQGKALLRAATPAWREAQAAAQRLLGQQGRDALFNMAHNLPPG</sequence>
<evidence type="ECO:0000313" key="3">
    <source>
        <dbReference type="Proteomes" id="UP000446768"/>
    </source>
</evidence>
<organism evidence="2 3">
    <name type="scientific">Pseudoduganella rivuli</name>
    <dbReference type="NCBI Taxonomy" id="2666085"/>
    <lineage>
        <taxon>Bacteria</taxon>
        <taxon>Pseudomonadati</taxon>
        <taxon>Pseudomonadota</taxon>
        <taxon>Betaproteobacteria</taxon>
        <taxon>Burkholderiales</taxon>
        <taxon>Oxalobacteraceae</taxon>
        <taxon>Telluria group</taxon>
        <taxon>Pseudoduganella</taxon>
    </lineage>
</organism>
<keyword evidence="3" id="KW-1185">Reference proteome</keyword>
<proteinExistence type="predicted"/>
<gene>
    <name evidence="2" type="ORF">GJ700_31475</name>
</gene>
<feature type="domain" description="HTH marR-type" evidence="1">
    <location>
        <begin position="41"/>
        <end position="140"/>
    </location>
</feature>
<evidence type="ECO:0000259" key="1">
    <source>
        <dbReference type="SMART" id="SM00347"/>
    </source>
</evidence>
<accession>A0A7X2IUF5</accession>
<dbReference type="SUPFAM" id="SSF46785">
    <property type="entry name" value="Winged helix' DNA-binding domain"/>
    <property type="match status" value="1"/>
</dbReference>
<comment type="caution">
    <text evidence="2">The sequence shown here is derived from an EMBL/GenBank/DDBJ whole genome shotgun (WGS) entry which is preliminary data.</text>
</comment>
<protein>
    <submittedName>
        <fullName evidence="2">MarR family transcriptional regulator</fullName>
    </submittedName>
</protein>
<dbReference type="SMART" id="SM00347">
    <property type="entry name" value="HTH_MARR"/>
    <property type="match status" value="1"/>
</dbReference>
<dbReference type="Pfam" id="PF12802">
    <property type="entry name" value="MarR_2"/>
    <property type="match status" value="1"/>
</dbReference>
<dbReference type="Proteomes" id="UP000446768">
    <property type="component" value="Unassembled WGS sequence"/>
</dbReference>